<name>A0ACC2FG04_DALPE</name>
<sequence length="165" mass="18048">MSKKTRNVELMLIRSPTKQAGRGVCLSADIVDDRQKGNNSAAVQKCNSPVPGSVGVTRRPTCVHPSLPLNALLSACRSIAASLSDHKESLFLLEGSLHPENRPARPPPRPALALRPSCTQRPSHPPPLSLKQTRPDYLSSIRQRENQSDNRVGTEGAEEDEIDFR</sequence>
<evidence type="ECO:0000313" key="1">
    <source>
        <dbReference type="EMBL" id="KAJ7990237.1"/>
    </source>
</evidence>
<dbReference type="Proteomes" id="UP001157502">
    <property type="component" value="Chromosome 28"/>
</dbReference>
<dbReference type="EMBL" id="CM055755">
    <property type="protein sequence ID" value="KAJ7990237.1"/>
    <property type="molecule type" value="Genomic_DNA"/>
</dbReference>
<evidence type="ECO:0000313" key="2">
    <source>
        <dbReference type="Proteomes" id="UP001157502"/>
    </source>
</evidence>
<proteinExistence type="predicted"/>
<keyword evidence="2" id="KW-1185">Reference proteome</keyword>
<protein>
    <submittedName>
        <fullName evidence="1">Uncharacterized protein</fullName>
    </submittedName>
</protein>
<gene>
    <name evidence="1" type="ORF">DPEC_G00298240</name>
</gene>
<accession>A0ACC2FG04</accession>
<organism evidence="1 2">
    <name type="scientific">Dallia pectoralis</name>
    <name type="common">Alaska blackfish</name>
    <dbReference type="NCBI Taxonomy" id="75939"/>
    <lineage>
        <taxon>Eukaryota</taxon>
        <taxon>Metazoa</taxon>
        <taxon>Chordata</taxon>
        <taxon>Craniata</taxon>
        <taxon>Vertebrata</taxon>
        <taxon>Euteleostomi</taxon>
        <taxon>Actinopterygii</taxon>
        <taxon>Neopterygii</taxon>
        <taxon>Teleostei</taxon>
        <taxon>Protacanthopterygii</taxon>
        <taxon>Esociformes</taxon>
        <taxon>Umbridae</taxon>
        <taxon>Dallia</taxon>
    </lineage>
</organism>
<reference evidence="1" key="1">
    <citation type="submission" date="2021-05" db="EMBL/GenBank/DDBJ databases">
        <authorList>
            <person name="Pan Q."/>
            <person name="Jouanno E."/>
            <person name="Zahm M."/>
            <person name="Klopp C."/>
            <person name="Cabau C."/>
            <person name="Louis A."/>
            <person name="Berthelot C."/>
            <person name="Parey E."/>
            <person name="Roest Crollius H."/>
            <person name="Montfort J."/>
            <person name="Robinson-Rechavi M."/>
            <person name="Bouchez O."/>
            <person name="Lampietro C."/>
            <person name="Lopez Roques C."/>
            <person name="Donnadieu C."/>
            <person name="Postlethwait J."/>
            <person name="Bobe J."/>
            <person name="Dillon D."/>
            <person name="Chandos A."/>
            <person name="von Hippel F."/>
            <person name="Guiguen Y."/>
        </authorList>
    </citation>
    <scope>NUCLEOTIDE SEQUENCE</scope>
    <source>
        <strain evidence="1">YG-Jan2019</strain>
    </source>
</reference>
<comment type="caution">
    <text evidence="1">The sequence shown here is derived from an EMBL/GenBank/DDBJ whole genome shotgun (WGS) entry which is preliminary data.</text>
</comment>